<dbReference type="GO" id="GO:0045944">
    <property type="term" value="P:positive regulation of transcription by RNA polymerase II"/>
    <property type="evidence" value="ECO:0007669"/>
    <property type="project" value="InterPro"/>
</dbReference>
<evidence type="ECO:0000256" key="2">
    <source>
        <dbReference type="ARBA" id="ARBA00023015"/>
    </source>
</evidence>
<dbReference type="Gramene" id="OGLUM03G25150.1">
    <property type="protein sequence ID" value="OGLUM03G25150.1"/>
    <property type="gene ID" value="OGLUM03G25150"/>
</dbReference>
<dbReference type="GO" id="GO:0000981">
    <property type="term" value="F:DNA-binding transcription factor activity, RNA polymerase II-specific"/>
    <property type="evidence" value="ECO:0007669"/>
    <property type="project" value="InterPro"/>
</dbReference>
<dbReference type="PANTHER" id="PTHR48019">
    <property type="entry name" value="SERUM RESPONSE FACTOR HOMOLOG"/>
    <property type="match status" value="1"/>
</dbReference>
<evidence type="ECO:0000256" key="1">
    <source>
        <dbReference type="ARBA" id="ARBA00004123"/>
    </source>
</evidence>
<reference evidence="8" key="1">
    <citation type="submission" date="2015-04" db="UniProtKB">
        <authorList>
            <consortium name="EnsemblPlants"/>
        </authorList>
    </citation>
    <scope>IDENTIFICATION</scope>
</reference>
<dbReference type="AlphaFoldDB" id="A0A0D9Z9Z3"/>
<keyword evidence="5" id="KW-0539">Nucleus</keyword>
<evidence type="ECO:0000313" key="8">
    <source>
        <dbReference type="EnsemblPlants" id="OGLUM03G25150.1"/>
    </source>
</evidence>
<dbReference type="SMART" id="SM00432">
    <property type="entry name" value="MADS"/>
    <property type="match status" value="1"/>
</dbReference>
<evidence type="ECO:0000256" key="5">
    <source>
        <dbReference type="ARBA" id="ARBA00023242"/>
    </source>
</evidence>
<keyword evidence="3" id="KW-0238">DNA-binding</keyword>
<dbReference type="Pfam" id="PF00319">
    <property type="entry name" value="SRF-TF"/>
    <property type="match status" value="1"/>
</dbReference>
<evidence type="ECO:0000256" key="6">
    <source>
        <dbReference type="SAM" id="Coils"/>
    </source>
</evidence>
<organism evidence="8">
    <name type="scientific">Oryza glumipatula</name>
    <dbReference type="NCBI Taxonomy" id="40148"/>
    <lineage>
        <taxon>Eukaryota</taxon>
        <taxon>Viridiplantae</taxon>
        <taxon>Streptophyta</taxon>
        <taxon>Embryophyta</taxon>
        <taxon>Tracheophyta</taxon>
        <taxon>Spermatophyta</taxon>
        <taxon>Magnoliopsida</taxon>
        <taxon>Liliopsida</taxon>
        <taxon>Poales</taxon>
        <taxon>Poaceae</taxon>
        <taxon>BOP clade</taxon>
        <taxon>Oryzoideae</taxon>
        <taxon>Oryzeae</taxon>
        <taxon>Oryzinae</taxon>
        <taxon>Oryza</taxon>
    </lineage>
</organism>
<dbReference type="InterPro" id="IPR002100">
    <property type="entry name" value="TF_MADSbox"/>
</dbReference>
<evidence type="ECO:0000256" key="4">
    <source>
        <dbReference type="ARBA" id="ARBA00023163"/>
    </source>
</evidence>
<dbReference type="GO" id="GO:0000987">
    <property type="term" value="F:cis-regulatory region sequence-specific DNA binding"/>
    <property type="evidence" value="ECO:0007669"/>
    <property type="project" value="InterPro"/>
</dbReference>
<dbReference type="InterPro" id="IPR050142">
    <property type="entry name" value="MADS-box/MEF2_TF"/>
</dbReference>
<dbReference type="GO" id="GO:0005634">
    <property type="term" value="C:nucleus"/>
    <property type="evidence" value="ECO:0007669"/>
    <property type="project" value="UniProtKB-SubCell"/>
</dbReference>
<evidence type="ECO:0000256" key="3">
    <source>
        <dbReference type="ARBA" id="ARBA00023125"/>
    </source>
</evidence>
<feature type="domain" description="MADS-box" evidence="7">
    <location>
        <begin position="1"/>
        <end position="50"/>
    </location>
</feature>
<feature type="coiled-coil region" evidence="6">
    <location>
        <begin position="88"/>
        <end position="115"/>
    </location>
</feature>
<keyword evidence="6" id="KW-0175">Coiled coil</keyword>
<keyword evidence="9" id="KW-1185">Reference proteome</keyword>
<dbReference type="PRINTS" id="PR00404">
    <property type="entry name" value="MADSDOMAIN"/>
</dbReference>
<name>A0A0D9Z9Z3_9ORYZ</name>
<comment type="subcellular location">
    <subcellularLocation>
        <location evidence="1">Nucleus</location>
    </subcellularLocation>
</comment>
<proteinExistence type="predicted"/>
<dbReference type="CDD" id="cd00266">
    <property type="entry name" value="MADS_SRF_like"/>
    <property type="match status" value="1"/>
</dbReference>
<dbReference type="InterPro" id="IPR033897">
    <property type="entry name" value="SRF-like_MADS-box"/>
</dbReference>
<dbReference type="SUPFAM" id="SSF55455">
    <property type="entry name" value="SRF-like"/>
    <property type="match status" value="1"/>
</dbReference>
<dbReference type="Gene3D" id="3.40.1810.10">
    <property type="entry name" value="Transcription factor, MADS-box"/>
    <property type="match status" value="1"/>
</dbReference>
<protein>
    <recommendedName>
        <fullName evidence="7">MADS-box domain-containing protein</fullName>
    </recommendedName>
</protein>
<dbReference type="Proteomes" id="UP000026961">
    <property type="component" value="Chromosome 3"/>
</dbReference>
<evidence type="ECO:0000259" key="7">
    <source>
        <dbReference type="PROSITE" id="PS50066"/>
    </source>
</evidence>
<sequence>MARNKVKLQRIINDAKRRATFKKRLKGLMKKASELATLCSVDTCLMVYGEGEAQATVVWPSESEVMRVLERFKALPQLDKYKKMTDLEGFIQERIDKLQEQLDKVRRDADESETKLLLIEALEGRRPGLEGITIEQLTSLGWLVDARLNIVNDQLQKLHEQGLLPASVSLPTMGVLPYTTAGYTVAQEAPIQRGGWLMGVVRGIGSLGYSLFRGSGRSNTVGPSGDMVQPFNIGAGSSLANQGISFPPK</sequence>
<accession>A0A0D9Z9Z3</accession>
<dbReference type="InterPro" id="IPR036879">
    <property type="entry name" value="TF_MADSbox_sf"/>
</dbReference>
<dbReference type="EnsemblPlants" id="OGLUM03G25150.1">
    <property type="protein sequence ID" value="OGLUM03G25150.1"/>
    <property type="gene ID" value="OGLUM03G25150"/>
</dbReference>
<keyword evidence="2" id="KW-0805">Transcription regulation</keyword>
<dbReference type="PROSITE" id="PS50066">
    <property type="entry name" value="MADS_BOX_2"/>
    <property type="match status" value="1"/>
</dbReference>
<dbReference type="STRING" id="40148.A0A0D9Z9Z3"/>
<dbReference type="HOGENOM" id="CLU_053053_7_2_1"/>
<reference evidence="8" key="2">
    <citation type="submission" date="2018-05" db="EMBL/GenBank/DDBJ databases">
        <title>OgluRS3 (Oryza glumaepatula Reference Sequence Version 3).</title>
        <authorList>
            <person name="Zhang J."/>
            <person name="Kudrna D."/>
            <person name="Lee S."/>
            <person name="Talag J."/>
            <person name="Welchert J."/>
            <person name="Wing R.A."/>
        </authorList>
    </citation>
    <scope>NUCLEOTIDE SEQUENCE [LARGE SCALE GENOMIC DNA]</scope>
</reference>
<dbReference type="eggNOG" id="KOG0014">
    <property type="taxonomic scope" value="Eukaryota"/>
</dbReference>
<keyword evidence="4" id="KW-0804">Transcription</keyword>
<dbReference type="GO" id="GO:0046983">
    <property type="term" value="F:protein dimerization activity"/>
    <property type="evidence" value="ECO:0007669"/>
    <property type="project" value="InterPro"/>
</dbReference>
<evidence type="ECO:0000313" key="9">
    <source>
        <dbReference type="Proteomes" id="UP000026961"/>
    </source>
</evidence>